<dbReference type="PANTHER" id="PTHR13114:SF7">
    <property type="entry name" value="MEDIATOR OF RNA POLYMERASE II TRANSCRIPTION SUBUNIT 17"/>
    <property type="match status" value="1"/>
</dbReference>
<name>A0A9W8AQ35_9FUNG</name>
<dbReference type="EMBL" id="JANBPY010000499">
    <property type="protein sequence ID" value="KAJ1966564.1"/>
    <property type="molecule type" value="Genomic_DNA"/>
</dbReference>
<protein>
    <recommendedName>
        <fullName evidence="3 8">Mediator of RNA polymerase II transcription subunit 17</fullName>
    </recommendedName>
    <alternativeName>
        <fullName evidence="7 8">Mediator complex subunit 17</fullName>
    </alternativeName>
</protein>
<feature type="region of interest" description="Disordered" evidence="9">
    <location>
        <begin position="77"/>
        <end position="115"/>
    </location>
</feature>
<evidence type="ECO:0000256" key="8">
    <source>
        <dbReference type="RuleBase" id="RU364140"/>
    </source>
</evidence>
<evidence type="ECO:0000313" key="11">
    <source>
        <dbReference type="Proteomes" id="UP001150925"/>
    </source>
</evidence>
<organism evidence="10 11">
    <name type="scientific">Dispira parvispora</name>
    <dbReference type="NCBI Taxonomy" id="1520584"/>
    <lineage>
        <taxon>Eukaryota</taxon>
        <taxon>Fungi</taxon>
        <taxon>Fungi incertae sedis</taxon>
        <taxon>Zoopagomycota</taxon>
        <taxon>Kickxellomycotina</taxon>
        <taxon>Dimargaritomycetes</taxon>
        <taxon>Dimargaritales</taxon>
        <taxon>Dimargaritaceae</taxon>
        <taxon>Dispira</taxon>
    </lineage>
</organism>
<keyword evidence="4 8" id="KW-0805">Transcription regulation</keyword>
<dbReference type="GO" id="GO:0070847">
    <property type="term" value="C:core mediator complex"/>
    <property type="evidence" value="ECO:0007669"/>
    <property type="project" value="TreeGrafter"/>
</dbReference>
<evidence type="ECO:0000256" key="1">
    <source>
        <dbReference type="ARBA" id="ARBA00004123"/>
    </source>
</evidence>
<dbReference type="Pfam" id="PF10156">
    <property type="entry name" value="Med17"/>
    <property type="match status" value="1"/>
</dbReference>
<keyword evidence="6 8" id="KW-0539">Nucleus</keyword>
<accession>A0A9W8AQ35</accession>
<comment type="subunit">
    <text evidence="8">Component of the Mediator complex.</text>
</comment>
<evidence type="ECO:0000313" key="10">
    <source>
        <dbReference type="EMBL" id="KAJ1966564.1"/>
    </source>
</evidence>
<dbReference type="InterPro" id="IPR019313">
    <property type="entry name" value="Mediator_Med17"/>
</dbReference>
<evidence type="ECO:0000256" key="2">
    <source>
        <dbReference type="ARBA" id="ARBA00005635"/>
    </source>
</evidence>
<sequence length="738" mass="81731">MADVGPPAEKKIRLALENATAIPPPELNGTATTTSATGAVPFDVTETGHLVYKPPLTSRDSLTEQIHKLWAQHPNLKGLDDISDNQSNDADIAPTPGPRSTSEELGSTEADTQATKSLPELRSYLYDKLFHAKSEVEVAMDLVNVLLAGLKPPTTGTGNDPLAILGATSQTKTVGSGQGTSAPPLRLPANTIHYTYTHPTKPEPAAQIRKVKLALGAKRKHLKAAASIFNSNATSMAAVIEEEHQFWEQALQLRQKNWIIRPRHVDGVPGDGQAGQSSFSVVYGYQHVGSTFTDPGVAELVRRPAKKDTAGTSTEFVFYHPRQRRLEISLVDSVTRRVVAQSLPDVGTRTSPSPDQHQQLLKAQQAIFDEQLFQLVMREAKVFQTTNSAAEAHQIVSIPWPTVTRSPTNVTTNGVDEDSQHPGQLLLEMRLQDTTNPETGNRDTHSPAQPTTSYAGITGLYQNPEFIRLVLELRLCRQFYFVKTRPIVQHREGFRSEVRFEQISFAVPPSHLLLPPLLGEAHFISALRYMHQVLESQCRTLRQEGVPATLKYHLALEPITANTHSPSGGARHITRNAHTEWLRLWQKLAKVYPKSTKPFATSGQPLSMTALATLATNPNVPVGSILGKVDLQDIPLTWSTLVNQFPGRNSYVATFWLWLWPDRLCWVQLDQVDRVTVAVINSSSFSSLDQPDSIPTSALHLPNVDTVKPWIHTQYRQHCLRLQQNPKWRGLFTHSPSK</sequence>
<evidence type="ECO:0000256" key="3">
    <source>
        <dbReference type="ARBA" id="ARBA00019610"/>
    </source>
</evidence>
<dbReference type="PANTHER" id="PTHR13114">
    <property type="entry name" value="MEDIATOR OF RNA POLYMERASE II TRANSCRIPTION SUBUNIT 17"/>
    <property type="match status" value="1"/>
</dbReference>
<evidence type="ECO:0000256" key="7">
    <source>
        <dbReference type="ARBA" id="ARBA00032014"/>
    </source>
</evidence>
<dbReference type="GO" id="GO:0016592">
    <property type="term" value="C:mediator complex"/>
    <property type="evidence" value="ECO:0007669"/>
    <property type="project" value="InterPro"/>
</dbReference>
<evidence type="ECO:0000256" key="4">
    <source>
        <dbReference type="ARBA" id="ARBA00023015"/>
    </source>
</evidence>
<keyword evidence="8" id="KW-0010">Activator</keyword>
<dbReference type="GO" id="GO:0006357">
    <property type="term" value="P:regulation of transcription by RNA polymerase II"/>
    <property type="evidence" value="ECO:0007669"/>
    <property type="project" value="InterPro"/>
</dbReference>
<comment type="subcellular location">
    <subcellularLocation>
        <location evidence="1 8">Nucleus</location>
    </subcellularLocation>
</comment>
<evidence type="ECO:0000256" key="5">
    <source>
        <dbReference type="ARBA" id="ARBA00023163"/>
    </source>
</evidence>
<comment type="function">
    <text evidence="8">Component of the Mediator complex, a coactivator involved in the regulated transcription of nearly all RNA polymerase II-dependent genes. Mediator functions as a bridge to convey information from gene-specific regulatory proteins to the basal RNA polymerase II transcription machinery. Mediator is recruited to promoters by direct interactions with regulatory proteins and serves as a scaffold for the assembly of a functional preinitiation complex with RNA polymerase II and the general transcription factors.</text>
</comment>
<dbReference type="GO" id="GO:0003712">
    <property type="term" value="F:transcription coregulator activity"/>
    <property type="evidence" value="ECO:0007669"/>
    <property type="project" value="InterPro"/>
</dbReference>
<comment type="similarity">
    <text evidence="2 8">Belongs to the Mediator complex subunit 17 family.</text>
</comment>
<dbReference type="AlphaFoldDB" id="A0A9W8AQ35"/>
<evidence type="ECO:0000256" key="9">
    <source>
        <dbReference type="SAM" id="MobiDB-lite"/>
    </source>
</evidence>
<comment type="caution">
    <text evidence="10">The sequence shown here is derived from an EMBL/GenBank/DDBJ whole genome shotgun (WGS) entry which is preliminary data.</text>
</comment>
<feature type="compositionally biased region" description="Polar residues" evidence="9">
    <location>
        <begin position="446"/>
        <end position="455"/>
    </location>
</feature>
<gene>
    <name evidence="8" type="primary">MED17</name>
    <name evidence="10" type="ORF">IWQ62_002389</name>
</gene>
<keyword evidence="5 8" id="KW-0804">Transcription</keyword>
<keyword evidence="11" id="KW-1185">Reference proteome</keyword>
<proteinExistence type="inferred from homology"/>
<evidence type="ECO:0000256" key="6">
    <source>
        <dbReference type="ARBA" id="ARBA00023242"/>
    </source>
</evidence>
<feature type="compositionally biased region" description="Polar residues" evidence="9">
    <location>
        <begin position="98"/>
        <end position="115"/>
    </location>
</feature>
<reference evidence="10" key="1">
    <citation type="submission" date="2022-07" db="EMBL/GenBank/DDBJ databases">
        <title>Phylogenomic reconstructions and comparative analyses of Kickxellomycotina fungi.</title>
        <authorList>
            <person name="Reynolds N.K."/>
            <person name="Stajich J.E."/>
            <person name="Barry K."/>
            <person name="Grigoriev I.V."/>
            <person name="Crous P."/>
            <person name="Smith M.E."/>
        </authorList>
    </citation>
    <scope>NUCLEOTIDE SEQUENCE</scope>
    <source>
        <strain evidence="10">RSA 1196</strain>
    </source>
</reference>
<dbReference type="OrthoDB" id="10251234at2759"/>
<dbReference type="Proteomes" id="UP001150925">
    <property type="component" value="Unassembled WGS sequence"/>
</dbReference>
<feature type="region of interest" description="Disordered" evidence="9">
    <location>
        <begin position="434"/>
        <end position="456"/>
    </location>
</feature>